<gene>
    <name evidence="2" type="ORF">XELAEV_18025825mg</name>
</gene>
<organism evidence="2 3">
    <name type="scientific">Xenopus laevis</name>
    <name type="common">African clawed frog</name>
    <dbReference type="NCBI Taxonomy" id="8355"/>
    <lineage>
        <taxon>Eukaryota</taxon>
        <taxon>Metazoa</taxon>
        <taxon>Chordata</taxon>
        <taxon>Craniata</taxon>
        <taxon>Vertebrata</taxon>
        <taxon>Euteleostomi</taxon>
        <taxon>Amphibia</taxon>
        <taxon>Batrachia</taxon>
        <taxon>Anura</taxon>
        <taxon>Pipoidea</taxon>
        <taxon>Pipidae</taxon>
        <taxon>Xenopodinae</taxon>
        <taxon>Xenopus</taxon>
        <taxon>Xenopus</taxon>
    </lineage>
</organism>
<protein>
    <recommendedName>
        <fullName evidence="4">Secreted protein</fullName>
    </recommendedName>
</protein>
<reference evidence="3" key="1">
    <citation type="journal article" date="2016" name="Nature">
        <title>Genome evolution in the allotetraploid frog Xenopus laevis.</title>
        <authorList>
            <person name="Session A.M."/>
            <person name="Uno Y."/>
            <person name="Kwon T."/>
            <person name="Chapman J.A."/>
            <person name="Toyoda A."/>
            <person name="Takahashi S."/>
            <person name="Fukui A."/>
            <person name="Hikosaka A."/>
            <person name="Suzuki A."/>
            <person name="Kondo M."/>
            <person name="van Heeringen S.J."/>
            <person name="Quigley I."/>
            <person name="Heinz S."/>
            <person name="Ogino H."/>
            <person name="Ochi H."/>
            <person name="Hellsten U."/>
            <person name="Lyons J.B."/>
            <person name="Simakov O."/>
            <person name="Putnam N."/>
            <person name="Stites J."/>
            <person name="Kuroki Y."/>
            <person name="Tanaka T."/>
            <person name="Michiue T."/>
            <person name="Watanabe M."/>
            <person name="Bogdanovic O."/>
            <person name="Lister R."/>
            <person name="Georgiou G."/>
            <person name="Paranjpe S.S."/>
            <person name="van Kruijsbergen I."/>
            <person name="Shu S."/>
            <person name="Carlson J."/>
            <person name="Kinoshita T."/>
            <person name="Ohta Y."/>
            <person name="Mawaribuchi S."/>
            <person name="Jenkins J."/>
            <person name="Grimwood J."/>
            <person name="Schmutz J."/>
            <person name="Mitros T."/>
            <person name="Mozaffari S.V."/>
            <person name="Suzuki Y."/>
            <person name="Haramoto Y."/>
            <person name="Yamamoto T.S."/>
            <person name="Takagi C."/>
            <person name="Heald R."/>
            <person name="Miller K."/>
            <person name="Haudenschild C."/>
            <person name="Kitzman J."/>
            <person name="Nakayama T."/>
            <person name="Izutsu Y."/>
            <person name="Robert J."/>
            <person name="Fortriede J."/>
            <person name="Burns K."/>
            <person name="Lotay V."/>
            <person name="Karimi K."/>
            <person name="Yasuoka Y."/>
            <person name="Dichmann D.S."/>
            <person name="Flajnik M.F."/>
            <person name="Houston D.W."/>
            <person name="Shendure J."/>
            <person name="DuPasquier L."/>
            <person name="Vize P.D."/>
            <person name="Zorn A.M."/>
            <person name="Ito M."/>
            <person name="Marcotte E.M."/>
            <person name="Wallingford J.B."/>
            <person name="Ito Y."/>
            <person name="Asashima M."/>
            <person name="Ueno N."/>
            <person name="Matsuda Y."/>
            <person name="Veenstra G.J."/>
            <person name="Fujiyama A."/>
            <person name="Harland R.M."/>
            <person name="Taira M."/>
            <person name="Rokhsar D.S."/>
        </authorList>
    </citation>
    <scope>NUCLEOTIDE SEQUENCE [LARGE SCALE GENOMIC DNA]</scope>
    <source>
        <strain evidence="3">J</strain>
    </source>
</reference>
<dbReference type="AlphaFoldDB" id="A0A974D1G6"/>
<evidence type="ECO:0008006" key="4">
    <source>
        <dbReference type="Google" id="ProtNLM"/>
    </source>
</evidence>
<evidence type="ECO:0000313" key="2">
    <source>
        <dbReference type="EMBL" id="OCT83287.1"/>
    </source>
</evidence>
<dbReference type="Proteomes" id="UP000694892">
    <property type="component" value="Chromosome 4S"/>
</dbReference>
<evidence type="ECO:0000313" key="3">
    <source>
        <dbReference type="Proteomes" id="UP000694892"/>
    </source>
</evidence>
<name>A0A974D1G6_XENLA</name>
<dbReference type="EMBL" id="CM004473">
    <property type="protein sequence ID" value="OCT83287.1"/>
    <property type="molecule type" value="Genomic_DNA"/>
</dbReference>
<evidence type="ECO:0000256" key="1">
    <source>
        <dbReference type="SAM" id="SignalP"/>
    </source>
</evidence>
<accession>A0A974D1G6</accession>
<keyword evidence="1" id="KW-0732">Signal</keyword>
<feature type="chain" id="PRO_5036941677" description="Secreted protein" evidence="1">
    <location>
        <begin position="20"/>
        <end position="92"/>
    </location>
</feature>
<proteinExistence type="predicted"/>
<feature type="signal peptide" evidence="1">
    <location>
        <begin position="1"/>
        <end position="19"/>
    </location>
</feature>
<sequence>MLSLSLFVMHLGTAISSLGLSTCPCLSEAHVTYLAHSCNITPLKYTAHRSKTYNLCVTGSIAGMVIGINENGPMTSEQLRGQGLLNAQSVAV</sequence>